<comment type="caution">
    <text evidence="2">The sequence shown here is derived from an EMBL/GenBank/DDBJ whole genome shotgun (WGS) entry which is preliminary data.</text>
</comment>
<dbReference type="InterPro" id="IPR001173">
    <property type="entry name" value="Glyco_trans_2-like"/>
</dbReference>
<dbReference type="SUPFAM" id="SSF53448">
    <property type="entry name" value="Nucleotide-diphospho-sugar transferases"/>
    <property type="match status" value="1"/>
</dbReference>
<feature type="domain" description="Glycosyltransferase 2-like" evidence="1">
    <location>
        <begin position="6"/>
        <end position="160"/>
    </location>
</feature>
<evidence type="ECO:0000313" key="2">
    <source>
        <dbReference type="EMBL" id="MBZ4036565.1"/>
    </source>
</evidence>
<sequence>MKPLISIIIPSYNRAYLIAETLNSILLQSYDNWECIVVDDGSTDNTQEVLAEYIKKDNRFQYYKRPKERLKGPNSCRNYGFELSKGDYIKWFDSDDFMYPDLLEKQLDAIKNNFHCNVCKVAYYDFENNIVLKHSEIFSNHIIEDYLIGNLTFYVSGPIWRRSFLDKQEILFDTKISNLDDWDFNLRMLYNYPKINFLDEVLIKYRVHNNSLSQEIGKLNFREIQSEFKARRKHLLHLIFMKNVNTKAFKQFIIARNKYFLREALILKNNCDFFLFKNLILTQVLAIDIKGIIKSFVGYIGLKFFKKGYKFFK</sequence>
<proteinExistence type="predicted"/>
<dbReference type="PANTHER" id="PTHR22916">
    <property type="entry name" value="GLYCOSYLTRANSFERASE"/>
    <property type="match status" value="1"/>
</dbReference>
<dbReference type="Pfam" id="PF00535">
    <property type="entry name" value="Glycos_transf_2"/>
    <property type="match status" value="1"/>
</dbReference>
<organism evidence="2 3">
    <name type="scientific">Flavobacterium potami</name>
    <dbReference type="NCBI Taxonomy" id="2872310"/>
    <lineage>
        <taxon>Bacteria</taxon>
        <taxon>Pseudomonadati</taxon>
        <taxon>Bacteroidota</taxon>
        <taxon>Flavobacteriia</taxon>
        <taxon>Flavobacteriales</taxon>
        <taxon>Flavobacteriaceae</taxon>
        <taxon>Flavobacterium</taxon>
    </lineage>
</organism>
<accession>A0A9X1KRH5</accession>
<name>A0A9X1KRH5_9FLAO</name>
<gene>
    <name evidence="2" type="ORF">K6T82_17475</name>
</gene>
<dbReference type="RefSeq" id="WP_223708339.1">
    <property type="nucleotide sequence ID" value="NZ_JAINUY010000006.1"/>
</dbReference>
<dbReference type="PANTHER" id="PTHR22916:SF3">
    <property type="entry name" value="UDP-GLCNAC:BETAGAL BETA-1,3-N-ACETYLGLUCOSAMINYLTRANSFERASE-LIKE PROTEIN 1"/>
    <property type="match status" value="1"/>
</dbReference>
<dbReference type="EMBL" id="JAINUY010000006">
    <property type="protein sequence ID" value="MBZ4036565.1"/>
    <property type="molecule type" value="Genomic_DNA"/>
</dbReference>
<dbReference type="InterPro" id="IPR029044">
    <property type="entry name" value="Nucleotide-diphossugar_trans"/>
</dbReference>
<evidence type="ECO:0000259" key="1">
    <source>
        <dbReference type="Pfam" id="PF00535"/>
    </source>
</evidence>
<evidence type="ECO:0000313" key="3">
    <source>
        <dbReference type="Proteomes" id="UP001139366"/>
    </source>
</evidence>
<dbReference type="Gene3D" id="3.90.550.10">
    <property type="entry name" value="Spore Coat Polysaccharide Biosynthesis Protein SpsA, Chain A"/>
    <property type="match status" value="1"/>
</dbReference>
<dbReference type="Proteomes" id="UP001139366">
    <property type="component" value="Unassembled WGS sequence"/>
</dbReference>
<reference evidence="2 3" key="1">
    <citation type="journal article" date="2023" name="Antonie Van Leeuwenhoek">
        <title>Flavobacterium potami sp. nov., a multi-metal resistance genes harbouring bacterium isolated from shallow river silt.</title>
        <authorList>
            <person name="Li S."/>
            <person name="Mao S."/>
            <person name="Mu W."/>
            <person name="Guo B."/>
            <person name="Li C."/>
            <person name="Zhu Q."/>
            <person name="Hou X."/>
            <person name="Zhao Y."/>
            <person name="Wei S."/>
            <person name="Liu H."/>
            <person name="Liu A."/>
        </authorList>
    </citation>
    <scope>NUCLEOTIDE SEQUENCE [LARGE SCALE GENOMIC DNA]</scope>
    <source>
        <strain evidence="2 3">17A</strain>
    </source>
</reference>
<keyword evidence="3" id="KW-1185">Reference proteome</keyword>
<protein>
    <submittedName>
        <fullName evidence="2">Glycosyltransferase</fullName>
    </submittedName>
</protein>
<dbReference type="AlphaFoldDB" id="A0A9X1KRH5"/>
<dbReference type="GO" id="GO:0016758">
    <property type="term" value="F:hexosyltransferase activity"/>
    <property type="evidence" value="ECO:0007669"/>
    <property type="project" value="UniProtKB-ARBA"/>
</dbReference>